<dbReference type="InterPro" id="IPR036927">
    <property type="entry name" value="Cyt_c_oxase-like_su1_sf"/>
</dbReference>
<evidence type="ECO:0000256" key="1">
    <source>
        <dbReference type="SAM" id="Phobius"/>
    </source>
</evidence>
<keyword evidence="1" id="KW-0812">Transmembrane</keyword>
<keyword evidence="1" id="KW-1133">Transmembrane helix</keyword>
<organism evidence="2 3">
    <name type="scientific">Pengzhenrongella frigida</name>
    <dbReference type="NCBI Taxonomy" id="1259133"/>
    <lineage>
        <taxon>Bacteria</taxon>
        <taxon>Bacillati</taxon>
        <taxon>Actinomycetota</taxon>
        <taxon>Actinomycetes</taxon>
        <taxon>Micrococcales</taxon>
        <taxon>Pengzhenrongella</taxon>
    </lineage>
</organism>
<dbReference type="EMBL" id="SDWW01000015">
    <property type="protein sequence ID" value="RYV51506.1"/>
    <property type="molecule type" value="Genomic_DNA"/>
</dbReference>
<dbReference type="AlphaFoldDB" id="A0A4Q5N0G4"/>
<feature type="transmembrane region" description="Helical" evidence="1">
    <location>
        <begin position="59"/>
        <end position="79"/>
    </location>
</feature>
<evidence type="ECO:0000313" key="2">
    <source>
        <dbReference type="EMBL" id="RYV51506.1"/>
    </source>
</evidence>
<dbReference type="SUPFAM" id="SSF81442">
    <property type="entry name" value="Cytochrome c oxidase subunit I-like"/>
    <property type="match status" value="1"/>
</dbReference>
<name>A0A4Q5N0G4_9MICO</name>
<comment type="caution">
    <text evidence="2">The sequence shown here is derived from an EMBL/GenBank/DDBJ whole genome shotgun (WGS) entry which is preliminary data.</text>
</comment>
<reference evidence="2 3" key="1">
    <citation type="submission" date="2019-01" db="EMBL/GenBank/DDBJ databases">
        <title>Novel species of Cellulomonas.</title>
        <authorList>
            <person name="Liu Q."/>
            <person name="Xin Y.-H."/>
        </authorList>
    </citation>
    <scope>NUCLEOTIDE SEQUENCE [LARGE SCALE GENOMIC DNA]</scope>
    <source>
        <strain evidence="2 3">HLT2-17</strain>
    </source>
</reference>
<protein>
    <submittedName>
        <fullName evidence="2">Uncharacterized protein</fullName>
    </submittedName>
</protein>
<proteinExistence type="predicted"/>
<keyword evidence="1" id="KW-0472">Membrane</keyword>
<sequence>MSPRRRARALLVAGSVLFLLSVAAFVLVPSSVALGWFAYAPLTETAFTPGFGLDSTHRWAVAVGVASLVAASWAAGYLAGRRAE</sequence>
<gene>
    <name evidence="2" type="ORF">EUA98_07935</name>
</gene>
<accession>A0A4Q5N0G4</accession>
<evidence type="ECO:0000313" key="3">
    <source>
        <dbReference type="Proteomes" id="UP000293764"/>
    </source>
</evidence>
<keyword evidence="3" id="KW-1185">Reference proteome</keyword>
<dbReference type="Proteomes" id="UP000293764">
    <property type="component" value="Unassembled WGS sequence"/>
</dbReference>
<dbReference type="RefSeq" id="WP_130102141.1">
    <property type="nucleotide sequence ID" value="NZ_SDWW01000015.1"/>
</dbReference>